<dbReference type="Gene3D" id="3.90.180.10">
    <property type="entry name" value="Medium-chain alcohol dehydrogenases, catalytic domain"/>
    <property type="match status" value="1"/>
</dbReference>
<dbReference type="Pfam" id="PF23297">
    <property type="entry name" value="ACP_SdgA_C"/>
    <property type="match status" value="1"/>
</dbReference>
<dbReference type="Gene3D" id="3.30.559.10">
    <property type="entry name" value="Chloramphenicol acetyltransferase-like domain"/>
    <property type="match status" value="1"/>
</dbReference>
<dbReference type="PANTHER" id="PTHR22589">
    <property type="entry name" value="CARNITINE O-ACYLTRANSFERASE"/>
    <property type="match status" value="1"/>
</dbReference>
<keyword evidence="6" id="KW-0012">Acyltransferase</keyword>
<evidence type="ECO:0000256" key="8">
    <source>
        <dbReference type="SAM" id="MobiDB-lite"/>
    </source>
</evidence>
<feature type="region of interest" description="Disordered" evidence="8">
    <location>
        <begin position="1"/>
        <end position="20"/>
    </location>
</feature>
<dbReference type="GO" id="GO:0009437">
    <property type="term" value="P:carnitine metabolic process"/>
    <property type="evidence" value="ECO:0007669"/>
    <property type="project" value="TreeGrafter"/>
</dbReference>
<evidence type="ECO:0000259" key="9">
    <source>
        <dbReference type="PROSITE" id="PS50075"/>
    </source>
</evidence>
<evidence type="ECO:0000256" key="4">
    <source>
        <dbReference type="ARBA" id="ARBA00022679"/>
    </source>
</evidence>
<keyword evidence="2" id="KW-0596">Phosphopantetheine</keyword>
<dbReference type="GO" id="GO:0031177">
    <property type="term" value="F:phosphopantetheine binding"/>
    <property type="evidence" value="ECO:0007669"/>
    <property type="project" value="InterPro"/>
</dbReference>
<dbReference type="GO" id="GO:0005739">
    <property type="term" value="C:mitochondrion"/>
    <property type="evidence" value="ECO:0007669"/>
    <property type="project" value="TreeGrafter"/>
</dbReference>
<dbReference type="SUPFAM" id="SSF50129">
    <property type="entry name" value="GroES-like"/>
    <property type="match status" value="1"/>
</dbReference>
<keyword evidence="11" id="KW-1185">Reference proteome</keyword>
<evidence type="ECO:0000256" key="6">
    <source>
        <dbReference type="ARBA" id="ARBA00023315"/>
    </source>
</evidence>
<evidence type="ECO:0000256" key="3">
    <source>
        <dbReference type="ARBA" id="ARBA00022553"/>
    </source>
</evidence>
<sequence>MPHAAQGVFQNGNDGPDPMVIPRGQKLQGIPNNASTTPITYASSLFHDVRRPVKMIVATPADISSLCFVDDEAVKFPLSPDEVEIRALAYALDKIDANVMLGISGESTSIGECAGVITALGSDIKHSFQIGDRVCCWNTNVAFASQTRVKGSFTQRIPKSWSIERGAALPQNLSLAYYSLNDCAQVQSGQIVLVHGADEPLGQATILVANLLGLQVIATVKEEAEKQTLLSYRCIKPAHVLNSEDIALPKALLRLTRGAGLDAVVNASSTSLPEKLMTSVAPFGTIVDMYGHGWLLATSDSAIRQISFDAAQLLRYRPSVASNAFQTVLSLLRDENPDDFFPIATVAIANAESACKVVQSQARGGKMVLLADENIMVNVKEHATPTKALANVERLIQVVTDLSIPHEQKTHLLGLVTQSAVGSDASLATTKRGTSSSSSSSSSSSTAAASDTSVATATDDAPPSVSQEELSVQRRLAASSSMSEVRQIIFVEQLKKIASLVAINADQLDPRDPLVDLGLDSMTMIELKEWFGNTLGANIGTQNILDAEGLEALASLVAQKSNFCPNGLPDELESATEPSPLKPAEAEGNDVVASNSVVKSISTAFVPNTLPRFPLPDINALCNAFLTGVKAFATPSEFSNTIHAVEEFKRPNGPGRVLYDRAAVRAADPNVENWEWELQLQRGFLDRRVPLTPCTSFWFSHPLSQRQHSQPERAALLTYTANKFKLKMEAGLVKPIVLNEQELTTAFHPWIFNTVRVPGVDSDEMQRHPHNNYCVVFWKGHAFKLNLSVGNQPATCEELFAAFELILSQSVTRSFVTIFTSDNRPSWAEARKCLQQLDPQNAASIATIEAAAFSVSLDEASPTTAAGRGRQFHFGGESDAANRWHDKSLQFAVCSNGVSGTIGEHTMLDAMTMSELSEAIAAAISSDAHTEVGAMPVTATIKPEPLTLRTDARLEKHIDRVRAQYANSIKDAEHAYFLFEGYGSKSLRDLKLPPKSVFQMIVQLAAYSTFGYTPPCWETVNQAHYHLGRVDIIQVVNPQVAAFLAAARDPSVDMFERRALLINATRAHVASINRAGRNLGWERNMTALRALLKDGEEVPTLYEDPVYKRVRPRVMMSNCFETGMLEKGCMWKAPEAVWAHYEVYDESVYFSIVTSENGRATRFCEHLEEAAELVKQIVFA</sequence>
<dbReference type="GO" id="GO:0005777">
    <property type="term" value="C:peroxisome"/>
    <property type="evidence" value="ECO:0007669"/>
    <property type="project" value="TreeGrafter"/>
</dbReference>
<dbReference type="Proteomes" id="UP000824998">
    <property type="component" value="Unassembled WGS sequence"/>
</dbReference>
<dbReference type="CDD" id="cd05195">
    <property type="entry name" value="enoyl_red"/>
    <property type="match status" value="1"/>
</dbReference>
<keyword evidence="5" id="KW-0511">Multifunctional enzyme</keyword>
<dbReference type="GO" id="GO:0004092">
    <property type="term" value="F:carnitine O-acetyltransferase activity"/>
    <property type="evidence" value="ECO:0007669"/>
    <property type="project" value="TreeGrafter"/>
</dbReference>
<dbReference type="SMART" id="SM00829">
    <property type="entry name" value="PKS_ER"/>
    <property type="match status" value="1"/>
</dbReference>
<dbReference type="AlphaFoldDB" id="A0A9P8C329"/>
<evidence type="ECO:0000256" key="2">
    <source>
        <dbReference type="ARBA" id="ARBA00022450"/>
    </source>
</evidence>
<dbReference type="InterPro" id="IPR009081">
    <property type="entry name" value="PP-bd_ACP"/>
</dbReference>
<dbReference type="InterPro" id="IPR039551">
    <property type="entry name" value="Cho/carn_acyl_trans"/>
</dbReference>
<evidence type="ECO:0000256" key="1">
    <source>
        <dbReference type="ARBA" id="ARBA00005232"/>
    </source>
</evidence>
<dbReference type="OrthoDB" id="3435073at2759"/>
<keyword evidence="4" id="KW-0808">Transferase</keyword>
<dbReference type="InterPro" id="IPR036291">
    <property type="entry name" value="NAD(P)-bd_dom_sf"/>
</dbReference>
<evidence type="ECO:0000313" key="10">
    <source>
        <dbReference type="EMBL" id="KAG9231687.1"/>
    </source>
</evidence>
<accession>A0A9P8C329</accession>
<feature type="compositionally biased region" description="Low complexity" evidence="8">
    <location>
        <begin position="434"/>
        <end position="461"/>
    </location>
</feature>
<evidence type="ECO:0000313" key="11">
    <source>
        <dbReference type="Proteomes" id="UP000824998"/>
    </source>
</evidence>
<dbReference type="InterPro" id="IPR020806">
    <property type="entry name" value="PKS_PP-bd"/>
</dbReference>
<dbReference type="SUPFAM" id="SSF51735">
    <property type="entry name" value="NAD(P)-binding Rossmann-fold domains"/>
    <property type="match status" value="1"/>
</dbReference>
<dbReference type="InterPro" id="IPR042231">
    <property type="entry name" value="Cho/carn_acyl_trans_2"/>
</dbReference>
<dbReference type="SMART" id="SM00823">
    <property type="entry name" value="PKS_PP"/>
    <property type="match status" value="1"/>
</dbReference>
<feature type="region of interest" description="Disordered" evidence="8">
    <location>
        <begin position="427"/>
        <end position="469"/>
    </location>
</feature>
<dbReference type="SUPFAM" id="SSF52777">
    <property type="entry name" value="CoA-dependent acyltransferases"/>
    <property type="match status" value="2"/>
</dbReference>
<comment type="similarity">
    <text evidence="1">Belongs to the carnitine/choline acetyltransferase family.</text>
</comment>
<comment type="caution">
    <text evidence="10">The sequence shown here is derived from an EMBL/GenBank/DDBJ whole genome shotgun (WGS) entry which is preliminary data.</text>
</comment>
<dbReference type="Gene3D" id="3.30.559.70">
    <property type="entry name" value="Choline/Carnitine o-acyltransferase, domain 2"/>
    <property type="match status" value="1"/>
</dbReference>
<dbReference type="PANTHER" id="PTHR22589:SF103">
    <property type="entry name" value="CARNITINE O-ACETYL-TRANSFERASE, ISOFORM A-RELATED"/>
    <property type="match status" value="1"/>
</dbReference>
<protein>
    <submittedName>
        <fullName evidence="10">Choline/Carnitine o-acyltransferase-domain-containing protein</fullName>
    </submittedName>
</protein>
<feature type="domain" description="Carrier" evidence="9">
    <location>
        <begin position="480"/>
        <end position="561"/>
    </location>
</feature>
<dbReference type="InterPro" id="IPR020843">
    <property type="entry name" value="ER"/>
</dbReference>
<evidence type="ECO:0000256" key="7">
    <source>
        <dbReference type="PIRSR" id="PIRSR600542-1"/>
    </source>
</evidence>
<dbReference type="InterPro" id="IPR036736">
    <property type="entry name" value="ACP-like_sf"/>
</dbReference>
<dbReference type="PROSITE" id="PS50075">
    <property type="entry name" value="CARRIER"/>
    <property type="match status" value="1"/>
</dbReference>
<dbReference type="InterPro" id="IPR000542">
    <property type="entry name" value="Carn_acyl_trans"/>
</dbReference>
<reference evidence="10" key="1">
    <citation type="journal article" date="2021" name="IMA Fungus">
        <title>Genomic characterization of three marine fungi, including Emericellopsis atlantica sp. nov. with signatures of a generalist lifestyle and marine biomass degradation.</title>
        <authorList>
            <person name="Hagestad O.C."/>
            <person name="Hou L."/>
            <person name="Andersen J.H."/>
            <person name="Hansen E.H."/>
            <person name="Altermark B."/>
            <person name="Li C."/>
            <person name="Kuhnert E."/>
            <person name="Cox R.J."/>
            <person name="Crous P.W."/>
            <person name="Spatafora J.W."/>
            <person name="Lail K."/>
            <person name="Amirebrahimi M."/>
            <person name="Lipzen A."/>
            <person name="Pangilinan J."/>
            <person name="Andreopoulos W."/>
            <person name="Hayes R.D."/>
            <person name="Ng V."/>
            <person name="Grigoriev I.V."/>
            <person name="Jackson S.A."/>
            <person name="Sutton T.D.S."/>
            <person name="Dobson A.D.W."/>
            <person name="Rama T."/>
        </authorList>
    </citation>
    <scope>NUCLEOTIDE SEQUENCE</scope>
    <source>
        <strain evidence="10">TRa018bII</strain>
    </source>
</reference>
<proteinExistence type="inferred from homology"/>
<name>A0A9P8C329_9HELO</name>
<dbReference type="InterPro" id="IPR023213">
    <property type="entry name" value="CAT-like_dom_sf"/>
</dbReference>
<dbReference type="Gene3D" id="1.10.1200.10">
    <property type="entry name" value="ACP-like"/>
    <property type="match status" value="1"/>
</dbReference>
<keyword evidence="3" id="KW-0597">Phosphoprotein</keyword>
<dbReference type="GO" id="GO:0016491">
    <property type="term" value="F:oxidoreductase activity"/>
    <property type="evidence" value="ECO:0007669"/>
    <property type="project" value="InterPro"/>
</dbReference>
<dbReference type="SUPFAM" id="SSF47336">
    <property type="entry name" value="ACP-like"/>
    <property type="match status" value="1"/>
</dbReference>
<organism evidence="10 11">
    <name type="scientific">Amylocarpus encephaloides</name>
    <dbReference type="NCBI Taxonomy" id="45428"/>
    <lineage>
        <taxon>Eukaryota</taxon>
        <taxon>Fungi</taxon>
        <taxon>Dikarya</taxon>
        <taxon>Ascomycota</taxon>
        <taxon>Pezizomycotina</taxon>
        <taxon>Leotiomycetes</taxon>
        <taxon>Helotiales</taxon>
        <taxon>Helotiales incertae sedis</taxon>
        <taxon>Amylocarpus</taxon>
    </lineage>
</organism>
<evidence type="ECO:0000256" key="5">
    <source>
        <dbReference type="ARBA" id="ARBA00023268"/>
    </source>
</evidence>
<dbReference type="Pfam" id="PF00755">
    <property type="entry name" value="Carn_acyltransf"/>
    <property type="match status" value="1"/>
</dbReference>
<gene>
    <name evidence="10" type="ORF">BJ875DRAFT_468820</name>
</gene>
<dbReference type="EMBL" id="MU251587">
    <property type="protein sequence ID" value="KAG9231687.1"/>
    <property type="molecule type" value="Genomic_DNA"/>
</dbReference>
<feature type="active site" description="Proton acceptor" evidence="7">
    <location>
        <position position="905"/>
    </location>
</feature>
<dbReference type="InterPro" id="IPR011032">
    <property type="entry name" value="GroES-like_sf"/>
</dbReference>